<reference evidence="1" key="1">
    <citation type="submission" date="2019-03" db="EMBL/GenBank/DDBJ databases">
        <title>Long read genome sequence of the mycoparasitic Pythium oligandrum ATCC 38472 isolated from sugarbeet rhizosphere.</title>
        <authorList>
            <person name="Gaulin E."/>
        </authorList>
    </citation>
    <scope>NUCLEOTIDE SEQUENCE</scope>
    <source>
        <strain evidence="1">ATCC 38472_TT</strain>
    </source>
</reference>
<dbReference type="OrthoDB" id="117313at2759"/>
<proteinExistence type="predicted"/>
<dbReference type="Proteomes" id="UP000794436">
    <property type="component" value="Unassembled WGS sequence"/>
</dbReference>
<evidence type="ECO:0000313" key="2">
    <source>
        <dbReference type="Proteomes" id="UP000794436"/>
    </source>
</evidence>
<comment type="caution">
    <text evidence="1">The sequence shown here is derived from an EMBL/GenBank/DDBJ whole genome shotgun (WGS) entry which is preliminary data.</text>
</comment>
<sequence>MKQASYGTTLTGKEAKRLYFIKPILLMVANLFEPAIVVEVEETMNGCYVNVNGNLDFVLKRKLETGEYRRICIVEARKDDMDKGMAQNLVGMEVVSELDHVETVYDIVTNFKEWTFMKRSDDQILVHEDAVVFGNGIRSEVARVAGKVYSILADDSFKSFVALMPSLSLFRVCVNLIGLALVDAGHQLLLLDFY</sequence>
<dbReference type="AlphaFoldDB" id="A0A8K1FIX5"/>
<keyword evidence="2" id="KW-1185">Reference proteome</keyword>
<organism evidence="1 2">
    <name type="scientific">Pythium oligandrum</name>
    <name type="common">Mycoparasitic fungus</name>
    <dbReference type="NCBI Taxonomy" id="41045"/>
    <lineage>
        <taxon>Eukaryota</taxon>
        <taxon>Sar</taxon>
        <taxon>Stramenopiles</taxon>
        <taxon>Oomycota</taxon>
        <taxon>Peronosporomycetes</taxon>
        <taxon>Pythiales</taxon>
        <taxon>Pythiaceae</taxon>
        <taxon>Pythium</taxon>
    </lineage>
</organism>
<name>A0A8K1FIX5_PYTOL</name>
<evidence type="ECO:0000313" key="1">
    <source>
        <dbReference type="EMBL" id="TMW64306.1"/>
    </source>
</evidence>
<dbReference type="EMBL" id="SPLM01000040">
    <property type="protein sequence ID" value="TMW64306.1"/>
    <property type="molecule type" value="Genomic_DNA"/>
</dbReference>
<protein>
    <submittedName>
        <fullName evidence="1">Uncharacterized protein</fullName>
    </submittedName>
</protein>
<accession>A0A8K1FIX5</accession>
<gene>
    <name evidence="1" type="ORF">Poli38472_012928</name>
</gene>